<accession>A0A547Q5Y9</accession>
<reference evidence="4 5" key="1">
    <citation type="submission" date="2019-06" db="EMBL/GenBank/DDBJ databases">
        <title>Paenimaribius caenipelagi gen. nov., sp. nov., isolated from a tidal flat.</title>
        <authorList>
            <person name="Yoon J.-H."/>
        </authorList>
    </citation>
    <scope>NUCLEOTIDE SEQUENCE [LARGE SCALE GENOMIC DNA]</scope>
    <source>
        <strain evidence="4 5">JBTF-M29</strain>
    </source>
</reference>
<gene>
    <name evidence="4" type="ORF">FEV53_07065</name>
</gene>
<feature type="region of interest" description="Disordered" evidence="2">
    <location>
        <begin position="177"/>
        <end position="197"/>
    </location>
</feature>
<dbReference type="SUPFAM" id="SSF53448">
    <property type="entry name" value="Nucleotide-diphospho-sugar transferases"/>
    <property type="match status" value="1"/>
</dbReference>
<sequence length="197" mass="21414">MRGRDKLLEYVAVRPLLRHLAQQALLTGWDVVIPLPTGPLGAKRQAVLTDLKVSTLIVVDADEGMAAGLRAVASRTKGPLMIVPADMPDLTSHDLQIMIAAHRSAPDRIIRATSGTGQPGHPVVLPAGMVPLLLTLRGDQGARDLLRRQDLELIALDGQRAVTDLDTPEDWARWRALSENTAPDVSRVEPQEDGKQR</sequence>
<dbReference type="InterPro" id="IPR025877">
    <property type="entry name" value="MobA-like_NTP_Trfase"/>
</dbReference>
<dbReference type="GO" id="GO:0016779">
    <property type="term" value="F:nucleotidyltransferase activity"/>
    <property type="evidence" value="ECO:0007669"/>
    <property type="project" value="UniProtKB-ARBA"/>
</dbReference>
<dbReference type="Pfam" id="PF12804">
    <property type="entry name" value="NTP_transf_3"/>
    <property type="match status" value="1"/>
</dbReference>
<dbReference type="PANTHER" id="PTHR43777">
    <property type="entry name" value="MOLYBDENUM COFACTOR CYTIDYLYLTRANSFERASE"/>
    <property type="match status" value="1"/>
</dbReference>
<evidence type="ECO:0000259" key="3">
    <source>
        <dbReference type="Pfam" id="PF12804"/>
    </source>
</evidence>
<evidence type="ECO:0000256" key="1">
    <source>
        <dbReference type="ARBA" id="ARBA00022842"/>
    </source>
</evidence>
<evidence type="ECO:0000256" key="2">
    <source>
        <dbReference type="SAM" id="MobiDB-lite"/>
    </source>
</evidence>
<name>A0A547Q5Y9_9RHOB</name>
<dbReference type="PANTHER" id="PTHR43777:SF1">
    <property type="entry name" value="MOLYBDENUM COFACTOR CYTIDYLYLTRANSFERASE"/>
    <property type="match status" value="1"/>
</dbReference>
<keyword evidence="5" id="KW-1185">Reference proteome</keyword>
<dbReference type="CDD" id="cd04182">
    <property type="entry name" value="GT_2_like_f"/>
    <property type="match status" value="1"/>
</dbReference>
<dbReference type="OrthoDB" id="9779263at2"/>
<keyword evidence="4" id="KW-0808">Transferase</keyword>
<dbReference type="EMBL" id="VFSV01000009">
    <property type="protein sequence ID" value="TRD21804.1"/>
    <property type="molecule type" value="Genomic_DNA"/>
</dbReference>
<evidence type="ECO:0000313" key="4">
    <source>
        <dbReference type="EMBL" id="TRD21804.1"/>
    </source>
</evidence>
<dbReference type="AlphaFoldDB" id="A0A547Q5Y9"/>
<keyword evidence="1" id="KW-0460">Magnesium</keyword>
<comment type="caution">
    <text evidence="4">The sequence shown here is derived from an EMBL/GenBank/DDBJ whole genome shotgun (WGS) entry which is preliminary data.</text>
</comment>
<dbReference type="InterPro" id="IPR029044">
    <property type="entry name" value="Nucleotide-diphossugar_trans"/>
</dbReference>
<dbReference type="Gene3D" id="3.90.550.10">
    <property type="entry name" value="Spore Coat Polysaccharide Biosynthesis Protein SpsA, Chain A"/>
    <property type="match status" value="1"/>
</dbReference>
<evidence type="ECO:0000313" key="5">
    <source>
        <dbReference type="Proteomes" id="UP000318590"/>
    </source>
</evidence>
<protein>
    <submittedName>
        <fullName evidence="4">Nucleotidyltransferase family protein</fullName>
    </submittedName>
</protein>
<feature type="domain" description="MobA-like NTP transferase" evidence="3">
    <location>
        <begin position="3"/>
        <end position="149"/>
    </location>
</feature>
<proteinExistence type="predicted"/>
<feature type="compositionally biased region" description="Basic and acidic residues" evidence="2">
    <location>
        <begin position="186"/>
        <end position="197"/>
    </location>
</feature>
<organism evidence="4 5">
    <name type="scientific">Palleronia caenipelagi</name>
    <dbReference type="NCBI Taxonomy" id="2489174"/>
    <lineage>
        <taxon>Bacteria</taxon>
        <taxon>Pseudomonadati</taxon>
        <taxon>Pseudomonadota</taxon>
        <taxon>Alphaproteobacteria</taxon>
        <taxon>Rhodobacterales</taxon>
        <taxon>Roseobacteraceae</taxon>
        <taxon>Palleronia</taxon>
    </lineage>
</organism>
<dbReference type="Proteomes" id="UP000318590">
    <property type="component" value="Unassembled WGS sequence"/>
</dbReference>